<protein>
    <submittedName>
        <fullName evidence="2">Uncharacterized protein</fullName>
    </submittedName>
</protein>
<sequence>MPMQVAPKVGMPVPGPASPPCLSNCFGQIYPVSSEHNLMLRPPPRTASTIKHSCVTLPFPVTSSTTSDRLKHSSADGLVFSARFPTLPRLQKGYFLLSPQKAAKPPPFLSFTPPAP</sequence>
<dbReference type="EMBL" id="HBIP01015870">
    <property type="protein sequence ID" value="CAE0494166.1"/>
    <property type="molecule type" value="Transcribed_RNA"/>
</dbReference>
<gene>
    <name evidence="1" type="ORF">DTER00134_LOCUS9239</name>
    <name evidence="2" type="ORF">DTER00134_LOCUS9243</name>
</gene>
<dbReference type="AlphaFoldDB" id="A0A6S8JGC1"/>
<evidence type="ECO:0000313" key="1">
    <source>
        <dbReference type="EMBL" id="CAE0494166.1"/>
    </source>
</evidence>
<accession>A0A6S8JGC1</accession>
<evidence type="ECO:0000313" key="2">
    <source>
        <dbReference type="EMBL" id="CAE0494170.1"/>
    </source>
</evidence>
<organism evidence="2">
    <name type="scientific">Dunaliella tertiolecta</name>
    <name type="common">Green alga</name>
    <dbReference type="NCBI Taxonomy" id="3047"/>
    <lineage>
        <taxon>Eukaryota</taxon>
        <taxon>Viridiplantae</taxon>
        <taxon>Chlorophyta</taxon>
        <taxon>core chlorophytes</taxon>
        <taxon>Chlorophyceae</taxon>
        <taxon>CS clade</taxon>
        <taxon>Chlamydomonadales</taxon>
        <taxon>Dunaliellaceae</taxon>
        <taxon>Dunaliella</taxon>
    </lineage>
</organism>
<reference evidence="2" key="1">
    <citation type="submission" date="2021-01" db="EMBL/GenBank/DDBJ databases">
        <authorList>
            <person name="Corre E."/>
            <person name="Pelletier E."/>
            <person name="Niang G."/>
            <person name="Scheremetjew M."/>
            <person name="Finn R."/>
            <person name="Kale V."/>
            <person name="Holt S."/>
            <person name="Cochrane G."/>
            <person name="Meng A."/>
            <person name="Brown T."/>
            <person name="Cohen L."/>
        </authorList>
    </citation>
    <scope>NUCLEOTIDE SEQUENCE</scope>
    <source>
        <strain evidence="2">CCMP1320</strain>
    </source>
</reference>
<name>A0A6S8JGC1_DUNTE</name>
<dbReference type="EMBL" id="HBIP01015874">
    <property type="protein sequence ID" value="CAE0494170.1"/>
    <property type="molecule type" value="Transcribed_RNA"/>
</dbReference>
<proteinExistence type="predicted"/>